<accession>A0A5B7DLD9</accession>
<sequence>MTSGNRPSPEAGETIQVRHSSFLADSDSFSLLTPPGFPIRIDLVSGNSSTLDLCLGNGPLFLITIITSPYMGSDHLPVIIGFPSVPPPPPTSHRPQVLVTGIPQLLPSHFLPFLFLSSSLVVSEVCSGPLGLTAWRKNPFSPLHQRFYYLEAQCKRVILDEKHSAWASFRASLSFSTSVS</sequence>
<keyword evidence="2" id="KW-1185">Reference proteome</keyword>
<organism evidence="1 2">
    <name type="scientific">Portunus trituberculatus</name>
    <name type="common">Swimming crab</name>
    <name type="synonym">Neptunus trituberculatus</name>
    <dbReference type="NCBI Taxonomy" id="210409"/>
    <lineage>
        <taxon>Eukaryota</taxon>
        <taxon>Metazoa</taxon>
        <taxon>Ecdysozoa</taxon>
        <taxon>Arthropoda</taxon>
        <taxon>Crustacea</taxon>
        <taxon>Multicrustacea</taxon>
        <taxon>Malacostraca</taxon>
        <taxon>Eumalacostraca</taxon>
        <taxon>Eucarida</taxon>
        <taxon>Decapoda</taxon>
        <taxon>Pleocyemata</taxon>
        <taxon>Brachyura</taxon>
        <taxon>Eubrachyura</taxon>
        <taxon>Portunoidea</taxon>
        <taxon>Portunidae</taxon>
        <taxon>Portuninae</taxon>
        <taxon>Portunus</taxon>
    </lineage>
</organism>
<reference evidence="1 2" key="1">
    <citation type="submission" date="2019-05" db="EMBL/GenBank/DDBJ databases">
        <title>Another draft genome of Portunus trituberculatus and its Hox gene families provides insights of decapod evolution.</title>
        <authorList>
            <person name="Jeong J.-H."/>
            <person name="Song I."/>
            <person name="Kim S."/>
            <person name="Choi T."/>
            <person name="Kim D."/>
            <person name="Ryu S."/>
            <person name="Kim W."/>
        </authorList>
    </citation>
    <scope>NUCLEOTIDE SEQUENCE [LARGE SCALE GENOMIC DNA]</scope>
    <source>
        <tissue evidence="1">Muscle</tissue>
    </source>
</reference>
<protein>
    <recommendedName>
        <fullName evidence="3">Endonuclease/exonuclease/phosphatase domain-containing protein</fullName>
    </recommendedName>
</protein>
<dbReference type="EMBL" id="VSRR010001081">
    <property type="protein sequence ID" value="MPC22381.1"/>
    <property type="molecule type" value="Genomic_DNA"/>
</dbReference>
<dbReference type="Proteomes" id="UP000324222">
    <property type="component" value="Unassembled WGS sequence"/>
</dbReference>
<comment type="caution">
    <text evidence="1">The sequence shown here is derived from an EMBL/GenBank/DDBJ whole genome shotgun (WGS) entry which is preliminary data.</text>
</comment>
<dbReference type="AlphaFoldDB" id="A0A5B7DLD9"/>
<evidence type="ECO:0000313" key="1">
    <source>
        <dbReference type="EMBL" id="MPC22381.1"/>
    </source>
</evidence>
<evidence type="ECO:0000313" key="2">
    <source>
        <dbReference type="Proteomes" id="UP000324222"/>
    </source>
</evidence>
<evidence type="ECO:0008006" key="3">
    <source>
        <dbReference type="Google" id="ProtNLM"/>
    </source>
</evidence>
<gene>
    <name evidence="1" type="ORF">E2C01_015395</name>
</gene>
<name>A0A5B7DLD9_PORTR</name>
<proteinExistence type="predicted"/>